<dbReference type="AlphaFoldDB" id="A0A7S2K366"/>
<organism evidence="2">
    <name type="scientific">Leptocylindrus danicus</name>
    <dbReference type="NCBI Taxonomy" id="163516"/>
    <lineage>
        <taxon>Eukaryota</taxon>
        <taxon>Sar</taxon>
        <taxon>Stramenopiles</taxon>
        <taxon>Ochrophyta</taxon>
        <taxon>Bacillariophyta</taxon>
        <taxon>Coscinodiscophyceae</taxon>
        <taxon>Chaetocerotophycidae</taxon>
        <taxon>Leptocylindrales</taxon>
        <taxon>Leptocylindraceae</taxon>
        <taxon>Leptocylindrus</taxon>
    </lineage>
</organism>
<feature type="region of interest" description="Disordered" evidence="1">
    <location>
        <begin position="231"/>
        <end position="252"/>
    </location>
</feature>
<feature type="region of interest" description="Disordered" evidence="1">
    <location>
        <begin position="404"/>
        <end position="462"/>
    </location>
</feature>
<evidence type="ECO:0000256" key="1">
    <source>
        <dbReference type="SAM" id="MobiDB-lite"/>
    </source>
</evidence>
<dbReference type="EMBL" id="HBGY01007628">
    <property type="protein sequence ID" value="CAD9565019.1"/>
    <property type="molecule type" value="Transcribed_RNA"/>
</dbReference>
<accession>A0A7S2K366</accession>
<proteinExistence type="predicted"/>
<feature type="compositionally biased region" description="Basic and acidic residues" evidence="1">
    <location>
        <begin position="431"/>
        <end position="440"/>
    </location>
</feature>
<reference evidence="2" key="1">
    <citation type="submission" date="2021-01" db="EMBL/GenBank/DDBJ databases">
        <authorList>
            <person name="Corre E."/>
            <person name="Pelletier E."/>
            <person name="Niang G."/>
            <person name="Scheremetjew M."/>
            <person name="Finn R."/>
            <person name="Kale V."/>
            <person name="Holt S."/>
            <person name="Cochrane G."/>
            <person name="Meng A."/>
            <person name="Brown T."/>
            <person name="Cohen L."/>
        </authorList>
    </citation>
    <scope>NUCLEOTIDE SEQUENCE</scope>
    <source>
        <strain evidence="2">B650</strain>
    </source>
</reference>
<evidence type="ECO:0000313" key="2">
    <source>
        <dbReference type="EMBL" id="CAD9565019.1"/>
    </source>
</evidence>
<protein>
    <recommendedName>
        <fullName evidence="3">C2 NT-type domain-containing protein</fullName>
    </recommendedName>
</protein>
<feature type="compositionally biased region" description="Low complexity" evidence="1">
    <location>
        <begin position="441"/>
        <end position="456"/>
    </location>
</feature>
<name>A0A7S2K366_9STRA</name>
<evidence type="ECO:0008006" key="3">
    <source>
        <dbReference type="Google" id="ProtNLM"/>
    </source>
</evidence>
<sequence length="475" mass="52106">MMVTKEKYTVCIRVLELRNAGAELQPLRIQFVRNNHVASSRPNKSRRAIKDTDMFTAVWHDSDDMSFDLNLQNGSSSRMALLKSFSSDGSFQQASVTFGDGNHDRKKIKVNVLNSADQSVGNGHFFVSGAVHQRVALKLKKKGKMKAANSVFFTLVFELKISLSINTKQVQNEANQADPSSFLAVFDHGANAVEMISSSSSFAASSCIMSNARGNAGVTCCSSTPSAVLTDTSNEFSRPPTTTSRESSDVRQRPKIASIHEVLLSSTSCVNDTDLSNDAKYELPPMIITNENNSVAESSVLTSEFQVIHPADKNVLNRALKQNTDPRLLRSIDEVESVEMCNSIGEETINSIRQAKATLHRHAKRHGLKIQITGSINKANDELHVMSDSPEVASFIHMLCCNPSQEPTERSRNSAPLFQKETVHDHKRNSRKEVKNRSIAEESSQSNASSSSETQSYNVVDDFTVGSSTINSALG</sequence>
<gene>
    <name evidence="2" type="ORF">LDAN0321_LOCUS4772</name>
</gene>